<gene>
    <name evidence="1" type="ORF">BA062_26120</name>
</gene>
<proteinExistence type="predicted"/>
<dbReference type="AlphaFoldDB" id="A0A318LSZ2"/>
<name>A0A318LSZ2_9PSEU</name>
<evidence type="ECO:0000313" key="2">
    <source>
        <dbReference type="Proteomes" id="UP000247892"/>
    </source>
</evidence>
<keyword evidence="2" id="KW-1185">Reference proteome</keyword>
<dbReference type="RefSeq" id="WP_110341316.1">
    <property type="nucleotide sequence ID" value="NZ_MASU01000012.1"/>
</dbReference>
<organism evidence="1 2">
    <name type="scientific">Prauserella flavalba</name>
    <dbReference type="NCBI Taxonomy" id="1477506"/>
    <lineage>
        <taxon>Bacteria</taxon>
        <taxon>Bacillati</taxon>
        <taxon>Actinomycetota</taxon>
        <taxon>Actinomycetes</taxon>
        <taxon>Pseudonocardiales</taxon>
        <taxon>Pseudonocardiaceae</taxon>
        <taxon>Prauserella</taxon>
    </lineage>
</organism>
<evidence type="ECO:0000313" key="1">
    <source>
        <dbReference type="EMBL" id="PXY25619.1"/>
    </source>
</evidence>
<reference evidence="1 2" key="1">
    <citation type="submission" date="2016-07" db="EMBL/GenBank/DDBJ databases">
        <title>Draft genome sequence of Prauserella sp. YIM 121212, isolated from alkaline soil.</title>
        <authorList>
            <person name="Ruckert C."/>
            <person name="Albersmeier A."/>
            <person name="Jiang C.-L."/>
            <person name="Jiang Y."/>
            <person name="Kalinowski J."/>
            <person name="Schneider O."/>
            <person name="Winkler A."/>
            <person name="Zotchev S.B."/>
        </authorList>
    </citation>
    <scope>NUCLEOTIDE SEQUENCE [LARGE SCALE GENOMIC DNA]</scope>
    <source>
        <strain evidence="1 2">YIM 121212</strain>
    </source>
</reference>
<dbReference type="EMBL" id="MASU01000012">
    <property type="protein sequence ID" value="PXY25619.1"/>
    <property type="molecule type" value="Genomic_DNA"/>
</dbReference>
<dbReference type="OrthoDB" id="4541270at2"/>
<dbReference type="Proteomes" id="UP000247892">
    <property type="component" value="Unassembled WGS sequence"/>
</dbReference>
<accession>A0A318LSZ2</accession>
<comment type="caution">
    <text evidence="1">The sequence shown here is derived from an EMBL/GenBank/DDBJ whole genome shotgun (WGS) entry which is preliminary data.</text>
</comment>
<sequence>MSTATAADVQQREAAHESSQSKYTKFLSWPTTIEPSTGEVRLRLGDTVDALVMRAGLGGQVNHQLVQAILTAPVIVVPGIPGTKPDDWIFLTQPRTRMRESTIADLMSIQVGWYESDTTIPLPAFGCTEGGLRWLAWPEAGLELPTWGVVVGAVRRTLSRAW</sequence>
<protein>
    <submittedName>
        <fullName evidence="1">Uncharacterized protein</fullName>
    </submittedName>
</protein>